<dbReference type="PANTHER" id="PTHR21137:SF35">
    <property type="entry name" value="ODORANT RECEPTOR 19A-RELATED"/>
    <property type="match status" value="1"/>
</dbReference>
<evidence type="ECO:0000256" key="10">
    <source>
        <dbReference type="RuleBase" id="RU351113"/>
    </source>
</evidence>
<name>A0A0L7QJH5_9HYME</name>
<sequence length="458" mass="53121">MDAITLEKRYLRINKKLGMLTGVWPYQKSSPKWISRTVVLFVIIPCYVTQYARIVTFPRIHIILNDYPYLITSLGVIIKFGNYFINESELKYLLGKIYEDWRAMTSEDEYKIMTKYAEKGIFSVILYILHISLCAALFMCLPFVSPILDILMPLNETRARLFVYPAYYFVDEDKYRYLIVGHMYLVVVMLISVFCACDANYVYAVQHACGLLAIAGYRFKYACYEVIPEDEKEAVKMMKKMYRNVCHSIRIHQRALQYVKEITAAHDTCMFISVGLLMMSISTSLLQIANTVLFFSMDNLVDGIPFNVAAVGTFVKLGNYIINETKLKSMVEQIFDDWTSITSETECKIMVTYARKGQLIALCYAAHLFLPAAIFLCVPFAPIILDICAPLNKTRKRVFVYPAYYWMDPEQYYMIMIIHIKLKVVHGTFFVGQAFHVFFLNVQGQFVINAFDELYDKM</sequence>
<proteinExistence type="inferred from homology"/>
<keyword evidence="12" id="KW-1185">Reference proteome</keyword>
<dbReference type="GO" id="GO:0005549">
    <property type="term" value="F:odorant binding"/>
    <property type="evidence" value="ECO:0007669"/>
    <property type="project" value="InterPro"/>
</dbReference>
<dbReference type="GO" id="GO:0007165">
    <property type="term" value="P:signal transduction"/>
    <property type="evidence" value="ECO:0007669"/>
    <property type="project" value="UniProtKB-KW"/>
</dbReference>
<feature type="transmembrane region" description="Helical" evidence="10">
    <location>
        <begin position="175"/>
        <end position="197"/>
    </location>
</feature>
<evidence type="ECO:0000256" key="2">
    <source>
        <dbReference type="ARBA" id="ARBA00022475"/>
    </source>
</evidence>
<dbReference type="PANTHER" id="PTHR21137">
    <property type="entry name" value="ODORANT RECEPTOR"/>
    <property type="match status" value="1"/>
</dbReference>
<feature type="transmembrane region" description="Helical" evidence="10">
    <location>
        <begin position="121"/>
        <end position="144"/>
    </location>
</feature>
<dbReference type="AlphaFoldDB" id="A0A0L7QJH5"/>
<comment type="similarity">
    <text evidence="10">Belongs to the insect chemoreceptor superfamily. Heteromeric odorant receptor channel (TC 1.A.69) family.</text>
</comment>
<feature type="transmembrane region" description="Helical" evidence="10">
    <location>
        <begin position="270"/>
        <end position="297"/>
    </location>
</feature>
<dbReference type="GO" id="GO:0005886">
    <property type="term" value="C:plasma membrane"/>
    <property type="evidence" value="ECO:0007669"/>
    <property type="project" value="UniProtKB-SubCell"/>
</dbReference>
<dbReference type="Pfam" id="PF02949">
    <property type="entry name" value="7tm_6"/>
    <property type="match status" value="1"/>
</dbReference>
<keyword evidence="3 10" id="KW-0716">Sensory transduction</keyword>
<organism evidence="11 12">
    <name type="scientific">Habropoda laboriosa</name>
    <dbReference type="NCBI Taxonomy" id="597456"/>
    <lineage>
        <taxon>Eukaryota</taxon>
        <taxon>Metazoa</taxon>
        <taxon>Ecdysozoa</taxon>
        <taxon>Arthropoda</taxon>
        <taxon>Hexapoda</taxon>
        <taxon>Insecta</taxon>
        <taxon>Pterygota</taxon>
        <taxon>Neoptera</taxon>
        <taxon>Endopterygota</taxon>
        <taxon>Hymenoptera</taxon>
        <taxon>Apocrita</taxon>
        <taxon>Aculeata</taxon>
        <taxon>Apoidea</taxon>
        <taxon>Anthophila</taxon>
        <taxon>Apidae</taxon>
        <taxon>Habropoda</taxon>
    </lineage>
</organism>
<keyword evidence="9 10" id="KW-0807">Transducer</keyword>
<dbReference type="Proteomes" id="UP000053825">
    <property type="component" value="Unassembled WGS sequence"/>
</dbReference>
<comment type="caution">
    <text evidence="11">The sequence shown here is derived from an EMBL/GenBank/DDBJ whole genome shotgun (WGS) entry which is preliminary data.</text>
</comment>
<evidence type="ECO:0000256" key="4">
    <source>
        <dbReference type="ARBA" id="ARBA00022692"/>
    </source>
</evidence>
<keyword evidence="4 10" id="KW-0812">Transmembrane</keyword>
<feature type="transmembrane region" description="Helical" evidence="10">
    <location>
        <begin position="359"/>
        <end position="385"/>
    </location>
</feature>
<keyword evidence="2" id="KW-1003">Cell membrane</keyword>
<evidence type="ECO:0000256" key="5">
    <source>
        <dbReference type="ARBA" id="ARBA00022725"/>
    </source>
</evidence>
<evidence type="ECO:0000256" key="8">
    <source>
        <dbReference type="ARBA" id="ARBA00023170"/>
    </source>
</evidence>
<gene>
    <name evidence="11" type="ORF">WH47_09661</name>
</gene>
<evidence type="ECO:0000256" key="9">
    <source>
        <dbReference type="ARBA" id="ARBA00023224"/>
    </source>
</evidence>
<keyword evidence="6 10" id="KW-1133">Transmembrane helix</keyword>
<evidence type="ECO:0000256" key="7">
    <source>
        <dbReference type="ARBA" id="ARBA00023136"/>
    </source>
</evidence>
<feature type="transmembrane region" description="Helical" evidence="10">
    <location>
        <begin position="67"/>
        <end position="85"/>
    </location>
</feature>
<evidence type="ECO:0000256" key="6">
    <source>
        <dbReference type="ARBA" id="ARBA00022989"/>
    </source>
</evidence>
<evidence type="ECO:0000313" key="11">
    <source>
        <dbReference type="EMBL" id="KOC58720.1"/>
    </source>
</evidence>
<dbReference type="STRING" id="597456.A0A0L7QJH5"/>
<accession>A0A0L7QJH5</accession>
<evidence type="ECO:0000256" key="1">
    <source>
        <dbReference type="ARBA" id="ARBA00004651"/>
    </source>
</evidence>
<feature type="transmembrane region" description="Helical" evidence="10">
    <location>
        <begin position="303"/>
        <end position="322"/>
    </location>
</feature>
<comment type="subcellular location">
    <subcellularLocation>
        <location evidence="1 10">Cell membrane</location>
        <topology evidence="1 10">Multi-pass membrane protein</topology>
    </subcellularLocation>
</comment>
<dbReference type="InterPro" id="IPR004117">
    <property type="entry name" value="7tm6_olfct_rcpt"/>
</dbReference>
<dbReference type="EMBL" id="LHQN01028732">
    <property type="protein sequence ID" value="KOC58720.1"/>
    <property type="molecule type" value="Genomic_DNA"/>
</dbReference>
<dbReference type="OrthoDB" id="7696577at2759"/>
<keyword evidence="5 10" id="KW-0552">Olfaction</keyword>
<dbReference type="GO" id="GO:0004984">
    <property type="term" value="F:olfactory receptor activity"/>
    <property type="evidence" value="ECO:0007669"/>
    <property type="project" value="InterPro"/>
</dbReference>
<evidence type="ECO:0000313" key="12">
    <source>
        <dbReference type="Proteomes" id="UP000053825"/>
    </source>
</evidence>
<feature type="transmembrane region" description="Helical" evidence="10">
    <location>
        <begin position="37"/>
        <end position="55"/>
    </location>
</feature>
<evidence type="ECO:0000256" key="3">
    <source>
        <dbReference type="ARBA" id="ARBA00022606"/>
    </source>
</evidence>
<reference evidence="12" key="1">
    <citation type="submission" date="2015-07" db="EMBL/GenBank/DDBJ databases">
        <title>The genome of Habropoda laboriosa.</title>
        <authorList>
            <person name="Pan H."/>
            <person name="Kapheim K."/>
        </authorList>
    </citation>
    <scope>NUCLEOTIDE SEQUENCE [LARGE SCALE GENOMIC DNA]</scope>
</reference>
<keyword evidence="7 10" id="KW-0472">Membrane</keyword>
<protein>
    <recommendedName>
        <fullName evidence="10">Odorant receptor</fullName>
    </recommendedName>
</protein>
<keyword evidence="8 10" id="KW-0675">Receptor</keyword>